<organism evidence="3 4">
    <name type="scientific">Candidatus Roizmanbacteria bacterium RIFOXYA1_FULL_41_12</name>
    <dbReference type="NCBI Taxonomy" id="1802082"/>
    <lineage>
        <taxon>Bacteria</taxon>
        <taxon>Candidatus Roizmaniibacteriota</taxon>
    </lineage>
</organism>
<comment type="caution">
    <text evidence="3">The sequence shown here is derived from an EMBL/GenBank/DDBJ whole genome shotgun (WGS) entry which is preliminary data.</text>
</comment>
<evidence type="ECO:0000256" key="1">
    <source>
        <dbReference type="SAM" id="Coils"/>
    </source>
</evidence>
<proteinExistence type="predicted"/>
<dbReference type="EMBL" id="MGBG01000015">
    <property type="protein sequence ID" value="OGK64728.1"/>
    <property type="molecule type" value="Genomic_DNA"/>
</dbReference>
<dbReference type="Gene3D" id="1.10.4030.10">
    <property type="entry name" value="Porin chaperone SurA, peptide-binding domain"/>
    <property type="match status" value="1"/>
</dbReference>
<dbReference type="PANTHER" id="PTHR47245:SF2">
    <property type="entry name" value="PEPTIDYL-PROLYL CIS-TRANS ISOMERASE HP_0175-RELATED"/>
    <property type="match status" value="1"/>
</dbReference>
<reference evidence="3 4" key="1">
    <citation type="journal article" date="2016" name="Nat. Commun.">
        <title>Thousands of microbial genomes shed light on interconnected biogeochemical processes in an aquifer system.</title>
        <authorList>
            <person name="Anantharaman K."/>
            <person name="Brown C.T."/>
            <person name="Hug L.A."/>
            <person name="Sharon I."/>
            <person name="Castelle C.J."/>
            <person name="Probst A.J."/>
            <person name="Thomas B.C."/>
            <person name="Singh A."/>
            <person name="Wilkins M.J."/>
            <person name="Karaoz U."/>
            <person name="Brodie E.L."/>
            <person name="Williams K.H."/>
            <person name="Hubbard S.S."/>
            <person name="Banfield J.F."/>
        </authorList>
    </citation>
    <scope>NUCLEOTIDE SEQUENCE [LARGE SCALE GENOMIC DNA]</scope>
</reference>
<feature type="coiled-coil region" evidence="1">
    <location>
        <begin position="111"/>
        <end position="138"/>
    </location>
</feature>
<protein>
    <recommendedName>
        <fullName evidence="5">PpiC domain-containing protein</fullName>
    </recommendedName>
</protein>
<feature type="transmembrane region" description="Helical" evidence="2">
    <location>
        <begin position="44"/>
        <end position="64"/>
    </location>
</feature>
<keyword evidence="2" id="KW-0812">Transmembrane</keyword>
<dbReference type="PANTHER" id="PTHR47245">
    <property type="entry name" value="PEPTIDYLPROLYL ISOMERASE"/>
    <property type="match status" value="1"/>
</dbReference>
<dbReference type="SUPFAM" id="SSF109998">
    <property type="entry name" value="Triger factor/SurA peptide-binding domain-like"/>
    <property type="match status" value="1"/>
</dbReference>
<keyword evidence="2" id="KW-1133">Transmembrane helix</keyword>
<evidence type="ECO:0000256" key="2">
    <source>
        <dbReference type="SAM" id="Phobius"/>
    </source>
</evidence>
<dbReference type="AlphaFoldDB" id="A0A1F7KA45"/>
<dbReference type="InterPro" id="IPR027304">
    <property type="entry name" value="Trigger_fact/SurA_dom_sf"/>
</dbReference>
<evidence type="ECO:0008006" key="5">
    <source>
        <dbReference type="Google" id="ProtNLM"/>
    </source>
</evidence>
<evidence type="ECO:0000313" key="3">
    <source>
        <dbReference type="EMBL" id="OGK64728.1"/>
    </source>
</evidence>
<name>A0A1F7KA45_9BACT</name>
<accession>A0A1F7KA45</accession>
<sequence length="234" mass="26369">MAKIKKTTQPKKTVRKTVKKITAVKTVAKPNINQLPEKLQKLNLLPIAIFLVAVFVLVALFIFLRKTLVVATVNGQPLTRLAVVKTLEKQGAKQVVDSLISQTLLVQKAKQEKITASNDEIQAEITKIEAQLQNQGSDLPTVLATKGMTQQDLEEQIKLRLLWEKLLAGKTSVSDKEVNKYITQNRDSYPEDMKEAELKKTVREQLENQKLSTAAQDLLAKLKEEASIKYYINY</sequence>
<keyword evidence="1" id="KW-0175">Coiled coil</keyword>
<keyword evidence="2" id="KW-0472">Membrane</keyword>
<evidence type="ECO:0000313" key="4">
    <source>
        <dbReference type="Proteomes" id="UP000178450"/>
    </source>
</evidence>
<dbReference type="InterPro" id="IPR050245">
    <property type="entry name" value="PrsA_foldase"/>
</dbReference>
<dbReference type="Pfam" id="PF13624">
    <property type="entry name" value="SurA_N_3"/>
    <property type="match status" value="1"/>
</dbReference>
<gene>
    <name evidence="3" type="ORF">A2209_00140</name>
</gene>
<dbReference type="Proteomes" id="UP000178450">
    <property type="component" value="Unassembled WGS sequence"/>
</dbReference>